<reference evidence="3 4" key="1">
    <citation type="journal article" date="2010" name="Stand. Genomic Sci.">
        <title>Complete genome sequence of Intrasporangium calvum type strain (7 KIP).</title>
        <authorList>
            <person name="Del Rio T.G."/>
            <person name="Chertkov O."/>
            <person name="Yasawong M."/>
            <person name="Lucas S."/>
            <person name="Deshpande S."/>
            <person name="Cheng J.F."/>
            <person name="Detter C."/>
            <person name="Tapia R."/>
            <person name="Han C."/>
            <person name="Goodwin L."/>
            <person name="Pitluck S."/>
            <person name="Liolios K."/>
            <person name="Ivanova N."/>
            <person name="Mavromatis K."/>
            <person name="Pati A."/>
            <person name="Chen A."/>
            <person name="Palaniappan K."/>
            <person name="Land M."/>
            <person name="Hauser L."/>
            <person name="Chang Y.J."/>
            <person name="Jeffries C.D."/>
            <person name="Rohde M."/>
            <person name="Pukall R."/>
            <person name="Sikorski J."/>
            <person name="Goker M."/>
            <person name="Woyke T."/>
            <person name="Bristow J."/>
            <person name="Eisen J.A."/>
            <person name="Markowitz V."/>
            <person name="Hugenholtz P."/>
            <person name="Kyrpides N.C."/>
            <person name="Klenk H.P."/>
            <person name="Lapidus A."/>
        </authorList>
    </citation>
    <scope>NUCLEOTIDE SEQUENCE [LARGE SCALE GENOMIC DNA]</scope>
    <source>
        <strain evidence="4">ATCC 23552 / DSM 43043 / JCM 3097 / NBRC 12989 / 7 KIP</strain>
    </source>
</reference>
<accession>E6S7M4</accession>
<protein>
    <submittedName>
        <fullName evidence="3">FAD dependent oxidoreductase</fullName>
    </submittedName>
</protein>
<evidence type="ECO:0000313" key="3">
    <source>
        <dbReference type="EMBL" id="ADU46919.1"/>
    </source>
</evidence>
<dbReference type="STRING" id="710696.Intca_0370"/>
<dbReference type="AlphaFoldDB" id="E6S7M4"/>
<keyword evidence="4" id="KW-1185">Reference proteome</keyword>
<dbReference type="PRINTS" id="PR00420">
    <property type="entry name" value="RNGMNOXGNASE"/>
</dbReference>
<sequence>MNIRRAGAEAGKEPRTVTADVVVVGARVAGAATATHLARAGHDVLMLDRGAFPSDTVSTHVIARSGMVLLSRLGVLQQLVEEGAPPLRRVEFASRLGSVQRDIKDRYGTDFVLAPRRYALDDVLQRTALAAGARLHEGFSVDVVLTDATGRAIGVHGHDERGPVEVRAAHVVGADGLSSRVARCLGAQPTVVRPAFGACQYAYFAGAWDAVEYHLGDGVFAGVFPTHGGEACVWAITPEAVARRYRNGRRGGHGHPTRGGADAALAHLLRDRLPDLADRLGPGSQQGPVRGMLRMPNHFRRAHGPGWSLVGDAGYHRDAITGHGISDALCQAELAAAAIEASLRCPSQEAEALADYEGHRDRMSLPIFETTVALAAFPDQSTFIELQRRLAVEIDELAEELYDRPLPVGAPNHPSPEMKEAATHVH</sequence>
<dbReference type="Gene3D" id="3.50.50.60">
    <property type="entry name" value="FAD/NAD(P)-binding domain"/>
    <property type="match status" value="1"/>
</dbReference>
<organism evidence="3 4">
    <name type="scientific">Intrasporangium calvum (strain ATCC 23552 / DSM 43043 / JCM 3097 / NBRC 12989 / NCIMB 10167 / NRRL B-3866 / 7 KIP)</name>
    <dbReference type="NCBI Taxonomy" id="710696"/>
    <lineage>
        <taxon>Bacteria</taxon>
        <taxon>Bacillati</taxon>
        <taxon>Actinomycetota</taxon>
        <taxon>Actinomycetes</taxon>
        <taxon>Micrococcales</taxon>
        <taxon>Intrasporangiaceae</taxon>
        <taxon>Intrasporangium</taxon>
    </lineage>
</organism>
<dbReference type="Pfam" id="PF01494">
    <property type="entry name" value="FAD_binding_3"/>
    <property type="match status" value="1"/>
</dbReference>
<dbReference type="RefSeq" id="WP_013491240.1">
    <property type="nucleotide sequence ID" value="NC_014830.1"/>
</dbReference>
<proteinExistence type="predicted"/>
<dbReference type="InterPro" id="IPR036188">
    <property type="entry name" value="FAD/NAD-bd_sf"/>
</dbReference>
<dbReference type="HOGENOM" id="CLU_024648_7_0_11"/>
<feature type="domain" description="FAD-binding" evidence="2">
    <location>
        <begin position="19"/>
        <end position="188"/>
    </location>
</feature>
<dbReference type="EMBL" id="CP002343">
    <property type="protein sequence ID" value="ADU46919.1"/>
    <property type="molecule type" value="Genomic_DNA"/>
</dbReference>
<dbReference type="eggNOG" id="COG0644">
    <property type="taxonomic scope" value="Bacteria"/>
</dbReference>
<evidence type="ECO:0000313" key="4">
    <source>
        <dbReference type="Proteomes" id="UP000008914"/>
    </source>
</evidence>
<dbReference type="Proteomes" id="UP000008914">
    <property type="component" value="Chromosome"/>
</dbReference>
<evidence type="ECO:0000256" key="1">
    <source>
        <dbReference type="SAM" id="MobiDB-lite"/>
    </source>
</evidence>
<dbReference type="InterPro" id="IPR002938">
    <property type="entry name" value="FAD-bd"/>
</dbReference>
<feature type="region of interest" description="Disordered" evidence="1">
    <location>
        <begin position="405"/>
        <end position="426"/>
    </location>
</feature>
<dbReference type="GO" id="GO:0071949">
    <property type="term" value="F:FAD binding"/>
    <property type="evidence" value="ECO:0007669"/>
    <property type="project" value="InterPro"/>
</dbReference>
<name>E6S7M4_INTC7</name>
<dbReference type="KEGG" id="ica:Intca_0370"/>
<dbReference type="InterPro" id="IPR050407">
    <property type="entry name" value="Geranylgeranyl_reductase"/>
</dbReference>
<dbReference type="PANTHER" id="PTHR42685:SF22">
    <property type="entry name" value="CONDITIONED MEDIUM FACTOR RECEPTOR 1"/>
    <property type="match status" value="1"/>
</dbReference>
<dbReference type="OrthoDB" id="103324at2"/>
<gene>
    <name evidence="3" type="ordered locus">Intca_0370</name>
</gene>
<dbReference type="SUPFAM" id="SSF51905">
    <property type="entry name" value="FAD/NAD(P)-binding domain"/>
    <property type="match status" value="1"/>
</dbReference>
<feature type="compositionally biased region" description="Basic and acidic residues" evidence="1">
    <location>
        <begin position="416"/>
        <end position="426"/>
    </location>
</feature>
<evidence type="ECO:0000259" key="2">
    <source>
        <dbReference type="Pfam" id="PF01494"/>
    </source>
</evidence>
<dbReference type="PANTHER" id="PTHR42685">
    <property type="entry name" value="GERANYLGERANYL DIPHOSPHATE REDUCTASE"/>
    <property type="match status" value="1"/>
</dbReference>